<evidence type="ECO:0000313" key="5">
    <source>
        <dbReference type="EMBL" id="ACC80694.1"/>
    </source>
</evidence>
<dbReference type="HOGENOM" id="CLU_530838_0_0_3"/>
<dbReference type="Proteomes" id="UP000001191">
    <property type="component" value="Chromosome"/>
</dbReference>
<evidence type="ECO:0000256" key="1">
    <source>
        <dbReference type="ARBA" id="ARBA00010139"/>
    </source>
</evidence>
<sequence>MQQLTKPKKIAIIGAGFRGITAAKIFQDAGIEFVILDKNDATGGVWRTFANQSSYVQIPEPEYRFDMDYPNGLPSEFTPRDEILAHAERFINVHGIGKHIIFKSEVFSIEDISDSKYRVYYKHDNANKSLEVDGIYYAGGRLHKRRTVHFPGEKNFQGLIRYGISDDMPISEYRGKKVAIIGCGAFAMENARTALLNGATHVTIIAKTINIVLPRMVMFWLNSMRLAPVAPLLKMSWKMYDWAGTNFMKENLDGFSINQRTVPIISDFIFLAHKVGKAEFKKDSIDFIDSNSVVTSDGTKIEADIILKCVGFEGQMDVFKQVYPPFEAVNWIWVNKKTNFVLDQDPEFGMTTKATKLMTSGSTLLLTKIAARVFAMSLINPSKFEQIIPVLPTSQNAGYNISYHMGSLSKLLVANKDIKKFILRTSAKKSKSMIEKGGNGKYLEFCKREWKQQCEALGVEEVEYPFVFPWWILLWENWQQLVNRFFLAAFPEQNIVRDIQPEDVEWSFISAES</sequence>
<dbReference type="SUPFAM" id="SSF51905">
    <property type="entry name" value="FAD/NAD(P)-binding domain"/>
    <property type="match status" value="2"/>
</dbReference>
<dbReference type="SMR" id="B2J534"/>
<keyword evidence="2" id="KW-0285">Flavoprotein</keyword>
<dbReference type="InterPro" id="IPR036188">
    <property type="entry name" value="FAD/NAD-bd_sf"/>
</dbReference>
<dbReference type="STRING" id="63737.Npun_R2075"/>
<comment type="similarity">
    <text evidence="1">Belongs to the FAD-binding monooxygenase family.</text>
</comment>
<dbReference type="KEGG" id="npu:Npun_R2075"/>
<evidence type="ECO:0000256" key="4">
    <source>
        <dbReference type="ARBA" id="ARBA00023002"/>
    </source>
</evidence>
<dbReference type="Pfam" id="PF00743">
    <property type="entry name" value="FMO-like"/>
    <property type="match status" value="1"/>
</dbReference>
<dbReference type="OrthoDB" id="465620at2"/>
<dbReference type="GO" id="GO:0050660">
    <property type="term" value="F:flavin adenine dinucleotide binding"/>
    <property type="evidence" value="ECO:0007669"/>
    <property type="project" value="InterPro"/>
</dbReference>
<evidence type="ECO:0000313" key="6">
    <source>
        <dbReference type="Proteomes" id="UP000001191"/>
    </source>
</evidence>
<keyword evidence="4 5" id="KW-0560">Oxidoreductase</keyword>
<organism evidence="5 6">
    <name type="scientific">Nostoc punctiforme (strain ATCC 29133 / PCC 73102)</name>
    <dbReference type="NCBI Taxonomy" id="63737"/>
    <lineage>
        <taxon>Bacteria</taxon>
        <taxon>Bacillati</taxon>
        <taxon>Cyanobacteriota</taxon>
        <taxon>Cyanophyceae</taxon>
        <taxon>Nostocales</taxon>
        <taxon>Nostocaceae</taxon>
        <taxon>Nostoc</taxon>
    </lineage>
</organism>
<evidence type="ECO:0000256" key="3">
    <source>
        <dbReference type="ARBA" id="ARBA00022827"/>
    </source>
</evidence>
<proteinExistence type="inferred from homology"/>
<dbReference type="eggNOG" id="COG2072">
    <property type="taxonomic scope" value="Bacteria"/>
</dbReference>
<dbReference type="EC" id="1.14.13.8" evidence="5"/>
<reference evidence="6" key="1">
    <citation type="submission" date="2008-04" db="EMBL/GenBank/DDBJ databases">
        <title>Complete sequence of chromosome of Nostoc punctiforme ATCC 29133.</title>
        <authorList>
            <consortium name="US DOE Joint Genome Institute"/>
            <person name="Copeland A."/>
            <person name="Lucas S."/>
            <person name="Lapidus A."/>
            <person name="Glavina del Rio T."/>
            <person name="Dalin E."/>
            <person name="Tice H."/>
            <person name="Pitluck S."/>
            <person name="Chain P."/>
            <person name="Malfatti S."/>
            <person name="Shin M."/>
            <person name="Vergez L."/>
            <person name="Schmutz J."/>
            <person name="Larimer F."/>
            <person name="Land M."/>
            <person name="Hauser L."/>
            <person name="Kyrpides N."/>
            <person name="Kim E."/>
            <person name="Meeks J.C."/>
            <person name="Elhai J."/>
            <person name="Campbell E.L."/>
            <person name="Thiel T."/>
            <person name="Longmire J."/>
            <person name="Potts M."/>
            <person name="Atlas R."/>
        </authorList>
    </citation>
    <scope>NUCLEOTIDE SEQUENCE [LARGE SCALE GENOMIC DNA]</scope>
    <source>
        <strain evidence="6">ATCC 29133 / PCC 73102</strain>
    </source>
</reference>
<dbReference type="InterPro" id="IPR050982">
    <property type="entry name" value="Auxin_biosynth/cation_transpt"/>
</dbReference>
<keyword evidence="3" id="KW-0274">FAD</keyword>
<dbReference type="PhylomeDB" id="B2J534"/>
<dbReference type="RefSeq" id="WP_012408699.1">
    <property type="nucleotide sequence ID" value="NC_010628.1"/>
</dbReference>
<dbReference type="InterPro" id="IPR020946">
    <property type="entry name" value="Flavin_mOase-like"/>
</dbReference>
<dbReference type="EMBL" id="CP001037">
    <property type="protein sequence ID" value="ACC80694.1"/>
    <property type="molecule type" value="Genomic_DNA"/>
</dbReference>
<dbReference type="EnsemblBacteria" id="ACC80694">
    <property type="protein sequence ID" value="ACC80694"/>
    <property type="gene ID" value="Npun_R2075"/>
</dbReference>
<dbReference type="PANTHER" id="PTHR43539">
    <property type="entry name" value="FLAVIN-BINDING MONOOXYGENASE-LIKE PROTEIN (AFU_ORTHOLOGUE AFUA_4G09220)"/>
    <property type="match status" value="1"/>
</dbReference>
<evidence type="ECO:0000256" key="2">
    <source>
        <dbReference type="ARBA" id="ARBA00022630"/>
    </source>
</evidence>
<dbReference type="PANTHER" id="PTHR43539:SF78">
    <property type="entry name" value="FLAVIN-CONTAINING MONOOXYGENASE"/>
    <property type="match status" value="1"/>
</dbReference>
<name>B2J534_NOSP7</name>
<accession>B2J534</accession>
<reference evidence="5 6" key="2">
    <citation type="journal article" date="2013" name="Plant Physiol.">
        <title>A Nostoc punctiforme Sugar Transporter Necessary to Establish a Cyanobacterium-Plant Symbiosis.</title>
        <authorList>
            <person name="Ekman M."/>
            <person name="Picossi S."/>
            <person name="Campbell E.L."/>
            <person name="Meeks J.C."/>
            <person name="Flores E."/>
        </authorList>
    </citation>
    <scope>NUCLEOTIDE SEQUENCE [LARGE SCALE GENOMIC DNA]</scope>
    <source>
        <strain evidence="6">ATCC 29133 / PCC 73102</strain>
    </source>
</reference>
<gene>
    <name evidence="5" type="ordered locus">Npun_R2075</name>
</gene>
<dbReference type="Gene3D" id="3.50.50.60">
    <property type="entry name" value="FAD/NAD(P)-binding domain"/>
    <property type="match status" value="1"/>
</dbReference>
<protein>
    <submittedName>
        <fullName evidence="5">Flavoprotein involved in K+ transport-like protein</fullName>
        <ecNumber evidence="5">1.14.13.8</ecNumber>
    </submittedName>
</protein>
<dbReference type="GO" id="GO:0050661">
    <property type="term" value="F:NADP binding"/>
    <property type="evidence" value="ECO:0007669"/>
    <property type="project" value="InterPro"/>
</dbReference>
<dbReference type="GO" id="GO:0004499">
    <property type="term" value="F:N,N-dimethylaniline monooxygenase activity"/>
    <property type="evidence" value="ECO:0007669"/>
    <property type="project" value="InterPro"/>
</dbReference>
<dbReference type="AlphaFoldDB" id="B2J534"/>
<keyword evidence="6" id="KW-1185">Reference proteome</keyword>